<keyword evidence="6 9" id="KW-1133">Transmembrane helix</keyword>
<keyword evidence="3 9" id="KW-0812">Transmembrane</keyword>
<dbReference type="InterPro" id="IPR050445">
    <property type="entry name" value="Bact_polysacc_biosynth/exp"/>
</dbReference>
<keyword evidence="4" id="KW-0547">Nucleotide-binding</keyword>
<dbReference type="OrthoDB" id="9808257at2"/>
<dbReference type="InterPro" id="IPR005702">
    <property type="entry name" value="Wzc-like_C"/>
</dbReference>
<evidence type="ECO:0000256" key="7">
    <source>
        <dbReference type="ARBA" id="ARBA00023136"/>
    </source>
</evidence>
<dbReference type="Pfam" id="PF13807">
    <property type="entry name" value="GNVR"/>
    <property type="match status" value="1"/>
</dbReference>
<dbReference type="Pfam" id="PF01656">
    <property type="entry name" value="CbiA"/>
    <property type="match status" value="1"/>
</dbReference>
<dbReference type="PANTHER" id="PTHR32309">
    <property type="entry name" value="TYROSINE-PROTEIN KINASE"/>
    <property type="match status" value="1"/>
</dbReference>
<dbReference type="GO" id="GO:0004713">
    <property type="term" value="F:protein tyrosine kinase activity"/>
    <property type="evidence" value="ECO:0007669"/>
    <property type="project" value="TreeGrafter"/>
</dbReference>
<evidence type="ECO:0000256" key="3">
    <source>
        <dbReference type="ARBA" id="ARBA00022692"/>
    </source>
</evidence>
<evidence type="ECO:0000256" key="4">
    <source>
        <dbReference type="ARBA" id="ARBA00022741"/>
    </source>
</evidence>
<evidence type="ECO:0000256" key="9">
    <source>
        <dbReference type="SAM" id="Phobius"/>
    </source>
</evidence>
<keyword evidence="2" id="KW-1003">Cell membrane</keyword>
<feature type="domain" description="Tyrosine-protein kinase G-rich" evidence="12">
    <location>
        <begin position="389"/>
        <end position="468"/>
    </location>
</feature>
<keyword evidence="14" id="KW-1185">Reference proteome</keyword>
<dbReference type="Pfam" id="PF02706">
    <property type="entry name" value="Wzz"/>
    <property type="match status" value="1"/>
</dbReference>
<evidence type="ECO:0000313" key="14">
    <source>
        <dbReference type="Proteomes" id="UP000198908"/>
    </source>
</evidence>
<dbReference type="Gene3D" id="3.40.50.300">
    <property type="entry name" value="P-loop containing nucleotide triphosphate hydrolases"/>
    <property type="match status" value="1"/>
</dbReference>
<evidence type="ECO:0000259" key="11">
    <source>
        <dbReference type="Pfam" id="PF02706"/>
    </source>
</evidence>
<keyword evidence="8" id="KW-0175">Coiled coil</keyword>
<evidence type="ECO:0000256" key="1">
    <source>
        <dbReference type="ARBA" id="ARBA00004651"/>
    </source>
</evidence>
<protein>
    <submittedName>
        <fullName evidence="13">Tyrosine-protein kinase Etk/Wzc</fullName>
    </submittedName>
</protein>
<organism evidence="13 14">
    <name type="scientific">Paraburkholderia lycopersici</name>
    <dbReference type="NCBI Taxonomy" id="416944"/>
    <lineage>
        <taxon>Bacteria</taxon>
        <taxon>Pseudomonadati</taxon>
        <taxon>Pseudomonadota</taxon>
        <taxon>Betaproteobacteria</taxon>
        <taxon>Burkholderiales</taxon>
        <taxon>Burkholderiaceae</taxon>
        <taxon>Paraburkholderia</taxon>
    </lineage>
</organism>
<comment type="subcellular location">
    <subcellularLocation>
        <location evidence="1">Cell membrane</location>
        <topology evidence="1">Multi-pass membrane protein</topology>
    </subcellularLocation>
</comment>
<proteinExistence type="predicted"/>
<dbReference type="NCBIfam" id="TIGR01007">
    <property type="entry name" value="eps_fam"/>
    <property type="match status" value="1"/>
</dbReference>
<dbReference type="InterPro" id="IPR002586">
    <property type="entry name" value="CobQ/CobB/MinD/ParA_Nub-bd_dom"/>
</dbReference>
<evidence type="ECO:0000256" key="5">
    <source>
        <dbReference type="ARBA" id="ARBA00022840"/>
    </source>
</evidence>
<feature type="domain" description="CobQ/CobB/MinD/ParA nucleotide binding" evidence="10">
    <location>
        <begin position="549"/>
        <end position="643"/>
    </location>
</feature>
<dbReference type="InterPro" id="IPR003856">
    <property type="entry name" value="LPS_length_determ_N"/>
</dbReference>
<dbReference type="PANTHER" id="PTHR32309:SF32">
    <property type="entry name" value="TYROSINE-PROTEIN KINASE ETK-RELATED"/>
    <property type="match status" value="1"/>
</dbReference>
<feature type="transmembrane region" description="Helical" evidence="9">
    <location>
        <begin position="27"/>
        <end position="50"/>
    </location>
</feature>
<keyword evidence="13" id="KW-0418">Kinase</keyword>
<feature type="coiled-coil region" evidence="8">
    <location>
        <begin position="298"/>
        <end position="348"/>
    </location>
</feature>
<evidence type="ECO:0000256" key="8">
    <source>
        <dbReference type="SAM" id="Coils"/>
    </source>
</evidence>
<dbReference type="GO" id="GO:0005886">
    <property type="term" value="C:plasma membrane"/>
    <property type="evidence" value="ECO:0007669"/>
    <property type="project" value="UniProtKB-SubCell"/>
</dbReference>
<dbReference type="RefSeq" id="WP_092002427.1">
    <property type="nucleotide sequence ID" value="NZ_FMYQ01000026.1"/>
</dbReference>
<dbReference type="GO" id="GO:0005524">
    <property type="term" value="F:ATP binding"/>
    <property type="evidence" value="ECO:0007669"/>
    <property type="project" value="UniProtKB-KW"/>
</dbReference>
<evidence type="ECO:0000256" key="6">
    <source>
        <dbReference type="ARBA" id="ARBA00022989"/>
    </source>
</evidence>
<dbReference type="EMBL" id="FMYQ01000026">
    <property type="protein sequence ID" value="SDD82539.1"/>
    <property type="molecule type" value="Genomic_DNA"/>
</dbReference>
<accession>A0A1G6XWJ3</accession>
<feature type="transmembrane region" description="Helical" evidence="9">
    <location>
        <begin position="448"/>
        <end position="467"/>
    </location>
</feature>
<reference evidence="14" key="1">
    <citation type="submission" date="2016-09" db="EMBL/GenBank/DDBJ databases">
        <authorList>
            <person name="Varghese N."/>
            <person name="Submissions S."/>
        </authorList>
    </citation>
    <scope>NUCLEOTIDE SEQUENCE [LARGE SCALE GENOMIC DNA]</scope>
    <source>
        <strain evidence="14">TNe-862</strain>
    </source>
</reference>
<evidence type="ECO:0000259" key="10">
    <source>
        <dbReference type="Pfam" id="PF01656"/>
    </source>
</evidence>
<dbReference type="InterPro" id="IPR032807">
    <property type="entry name" value="GNVR"/>
</dbReference>
<evidence type="ECO:0000313" key="13">
    <source>
        <dbReference type="EMBL" id="SDD82539.1"/>
    </source>
</evidence>
<dbReference type="InterPro" id="IPR027417">
    <property type="entry name" value="P-loop_NTPase"/>
</dbReference>
<sequence>MNTPILSHSSDSENQEFKLAVLLDVFIIYRSMMLWIFGIVVVLGLAAVLLSDPVYEADILTQVDESDASTTASSLLGQDIAAMFNVKSSMDTETQVIQSRSVISAAVDSLRLFIDASPARFPIVGNAIARNVKGLSKPGLFGLGGFTWGQERIDVARFDVPDELEGAKFNLTLIAQGKYRLTGPGMDGAAIGQTGRDETFLTEAGPVTLNVASITAHAGARFEISRESRLETINRLQRDISISQQGKDSNVLRVRLRGTDASLIAAILNDIASRYVKQDEARKTEDAERSLKFLLGQVPALREKLDASERAYAEARRTLGSVNVDAEAASALQRSADAETALVQLEQKRAAAAQLYASGHPTIVALDREISVLRGESAALAQRISQLPDTERKIAQTARDVKVNSDLYVGLLNNIEQLQLLRAGRMANVRILDGAVAPDRPMRFRRMILALAVLIFAAFTAICAAWIRDKLYGGISDSREIQRETDLKVASVVPLSRAYRSGVLRRFRTARRTRLLAFADPADPAIESLRSFRTGLQFSMVDASNNIVMFTGPSPSIGKSFISSNVAALIASSGKRVLLVDCDLRRSALSDSFGSLGGTGLSDVIAGIASIEQSVRRIGQSNLEFLSAGSPKKNAGDLLTDPGVAGLFKTLAEIYDVVILDTAPVLPVSDAETLAPLAKGNVFLVARAGTTRIAELEECERRLGMVEVEVNGVILNGIDPRAGHFRYGIRYGTYKYGRAEQSVAGGSQ</sequence>
<dbReference type="AlphaFoldDB" id="A0A1G6XWJ3"/>
<keyword evidence="13" id="KW-0808">Transferase</keyword>
<dbReference type="Proteomes" id="UP000198908">
    <property type="component" value="Unassembled WGS sequence"/>
</dbReference>
<keyword evidence="5" id="KW-0067">ATP-binding</keyword>
<gene>
    <name evidence="13" type="ORF">SAMN05421548_12655</name>
</gene>
<keyword evidence="7 9" id="KW-0472">Membrane</keyword>
<evidence type="ECO:0000256" key="2">
    <source>
        <dbReference type="ARBA" id="ARBA00022475"/>
    </source>
</evidence>
<dbReference type="CDD" id="cd05387">
    <property type="entry name" value="BY-kinase"/>
    <property type="match status" value="1"/>
</dbReference>
<dbReference type="SUPFAM" id="SSF52540">
    <property type="entry name" value="P-loop containing nucleoside triphosphate hydrolases"/>
    <property type="match status" value="1"/>
</dbReference>
<feature type="domain" description="Polysaccharide chain length determinant N-terminal" evidence="11">
    <location>
        <begin position="28"/>
        <end position="109"/>
    </location>
</feature>
<dbReference type="Pfam" id="PF23607">
    <property type="entry name" value="WZC_N"/>
    <property type="match status" value="1"/>
</dbReference>
<name>A0A1G6XWJ3_9BURK</name>
<dbReference type="STRING" id="416944.SAMN05421548_12655"/>
<evidence type="ECO:0000259" key="12">
    <source>
        <dbReference type="Pfam" id="PF13807"/>
    </source>
</evidence>